<organism evidence="1 2">
    <name type="scientific">Golovinomyces cichoracearum</name>
    <dbReference type="NCBI Taxonomy" id="62708"/>
    <lineage>
        <taxon>Eukaryota</taxon>
        <taxon>Fungi</taxon>
        <taxon>Dikarya</taxon>
        <taxon>Ascomycota</taxon>
        <taxon>Pezizomycotina</taxon>
        <taxon>Leotiomycetes</taxon>
        <taxon>Erysiphales</taxon>
        <taxon>Erysiphaceae</taxon>
        <taxon>Golovinomyces</taxon>
    </lineage>
</organism>
<comment type="caution">
    <text evidence="1">The sequence shown here is derived from an EMBL/GenBank/DDBJ whole genome shotgun (WGS) entry which is preliminary data.</text>
</comment>
<evidence type="ECO:0000313" key="2">
    <source>
        <dbReference type="Proteomes" id="UP000285326"/>
    </source>
</evidence>
<dbReference type="AlphaFoldDB" id="A0A420IIX0"/>
<protein>
    <submittedName>
        <fullName evidence="1">Uncharacterized protein</fullName>
    </submittedName>
</protein>
<gene>
    <name evidence="1" type="ORF">GcM1_239071</name>
</gene>
<name>A0A420IIX0_9PEZI</name>
<evidence type="ECO:0000313" key="1">
    <source>
        <dbReference type="EMBL" id="RKF74467.1"/>
    </source>
</evidence>
<accession>A0A420IIX0</accession>
<reference evidence="1 2" key="1">
    <citation type="journal article" date="2018" name="BMC Genomics">
        <title>Comparative genome analyses reveal sequence features reflecting distinct modes of host-adaptation between dicot and monocot powdery mildew.</title>
        <authorList>
            <person name="Wu Y."/>
            <person name="Ma X."/>
            <person name="Pan Z."/>
            <person name="Kale S.D."/>
            <person name="Song Y."/>
            <person name="King H."/>
            <person name="Zhang Q."/>
            <person name="Presley C."/>
            <person name="Deng X."/>
            <person name="Wei C.I."/>
            <person name="Xiao S."/>
        </authorList>
    </citation>
    <scope>NUCLEOTIDE SEQUENCE [LARGE SCALE GENOMIC DNA]</scope>
    <source>
        <strain evidence="1">UMSG1</strain>
    </source>
</reference>
<sequence>MTTTTSLVKLNLRHQRSSQYLFTFRLEIRHKPGKHNIVPDALTGLEMGNDSQKTLEIDNLEKGKFTSKIFDSHDQQTWAFPISIVQISPQFLAQLKEEILKDNQCKKLNNLIKYNDGLSVDGANLPFSLSSHILYAKPDVLHENYRPVIPRSIEKEIFQIAHD</sequence>
<dbReference type="Proteomes" id="UP000285326">
    <property type="component" value="Unassembled WGS sequence"/>
</dbReference>
<proteinExistence type="predicted"/>
<dbReference type="EMBL" id="MCBS01023950">
    <property type="protein sequence ID" value="RKF74467.1"/>
    <property type="molecule type" value="Genomic_DNA"/>
</dbReference>